<evidence type="ECO:0000256" key="6">
    <source>
        <dbReference type="SAM" id="MobiDB-lite"/>
    </source>
</evidence>
<dbReference type="InterPro" id="IPR017930">
    <property type="entry name" value="Myb_dom"/>
</dbReference>
<dbReference type="InterPro" id="IPR058673">
    <property type="entry name" value="HHO5-like_N"/>
</dbReference>
<feature type="compositionally biased region" description="Basic and acidic residues" evidence="6">
    <location>
        <begin position="386"/>
        <end position="403"/>
    </location>
</feature>
<feature type="region of interest" description="Disordered" evidence="6">
    <location>
        <begin position="318"/>
        <end position="403"/>
    </location>
</feature>
<keyword evidence="3 8" id="KW-0238">DNA-binding</keyword>
<evidence type="ECO:0000256" key="3">
    <source>
        <dbReference type="ARBA" id="ARBA00023125"/>
    </source>
</evidence>
<dbReference type="InterPro" id="IPR044787">
    <property type="entry name" value="HHO5-like"/>
</dbReference>
<dbReference type="GO" id="GO:0003677">
    <property type="term" value="F:DNA binding"/>
    <property type="evidence" value="ECO:0007669"/>
    <property type="project" value="UniProtKB-KW"/>
</dbReference>
<organism evidence="8 9">
    <name type="scientific">Lithospermum erythrorhizon</name>
    <name type="common">Purple gromwell</name>
    <name type="synonym">Lithospermum officinale var. erythrorhizon</name>
    <dbReference type="NCBI Taxonomy" id="34254"/>
    <lineage>
        <taxon>Eukaryota</taxon>
        <taxon>Viridiplantae</taxon>
        <taxon>Streptophyta</taxon>
        <taxon>Embryophyta</taxon>
        <taxon>Tracheophyta</taxon>
        <taxon>Spermatophyta</taxon>
        <taxon>Magnoliopsida</taxon>
        <taxon>eudicotyledons</taxon>
        <taxon>Gunneridae</taxon>
        <taxon>Pentapetalae</taxon>
        <taxon>asterids</taxon>
        <taxon>lamiids</taxon>
        <taxon>Boraginales</taxon>
        <taxon>Boraginaceae</taxon>
        <taxon>Boraginoideae</taxon>
        <taxon>Lithospermeae</taxon>
        <taxon>Lithospermum</taxon>
    </lineage>
</organism>
<dbReference type="SUPFAM" id="SSF46689">
    <property type="entry name" value="Homeodomain-like"/>
    <property type="match status" value="1"/>
</dbReference>
<feature type="region of interest" description="Disordered" evidence="6">
    <location>
        <begin position="242"/>
        <end position="266"/>
    </location>
</feature>
<dbReference type="PANTHER" id="PTHR31003:SF3">
    <property type="entry name" value="HOMEODOMAIN-LIKE SUPERFAMILY PROTEIN-RELATED"/>
    <property type="match status" value="1"/>
</dbReference>
<comment type="subcellular location">
    <subcellularLocation>
        <location evidence="1">Nucleus</location>
    </subcellularLocation>
</comment>
<dbReference type="Pfam" id="PF26575">
    <property type="entry name" value="HHO5_N"/>
    <property type="match status" value="1"/>
</dbReference>
<gene>
    <name evidence="8" type="ORF">LIER_22345</name>
</gene>
<dbReference type="InterPro" id="IPR001005">
    <property type="entry name" value="SANT/Myb"/>
</dbReference>
<evidence type="ECO:0000256" key="1">
    <source>
        <dbReference type="ARBA" id="ARBA00004123"/>
    </source>
</evidence>
<reference evidence="8 9" key="1">
    <citation type="submission" date="2024-01" db="EMBL/GenBank/DDBJ databases">
        <title>The complete chloroplast genome sequence of Lithospermum erythrorhizon: insights into the phylogenetic relationship among Boraginaceae species and the maternal lineages of purple gromwells.</title>
        <authorList>
            <person name="Okada T."/>
            <person name="Watanabe K."/>
        </authorList>
    </citation>
    <scope>NUCLEOTIDE SEQUENCE [LARGE SCALE GENOMIC DNA]</scope>
</reference>
<dbReference type="Proteomes" id="UP001454036">
    <property type="component" value="Unassembled WGS sequence"/>
</dbReference>
<dbReference type="EMBL" id="BAABME010006083">
    <property type="protein sequence ID" value="GAA0167401.1"/>
    <property type="molecule type" value="Genomic_DNA"/>
</dbReference>
<evidence type="ECO:0000313" key="9">
    <source>
        <dbReference type="Proteomes" id="UP001454036"/>
    </source>
</evidence>
<dbReference type="GO" id="GO:0003700">
    <property type="term" value="F:DNA-binding transcription factor activity"/>
    <property type="evidence" value="ECO:0007669"/>
    <property type="project" value="InterPro"/>
</dbReference>
<evidence type="ECO:0000256" key="5">
    <source>
        <dbReference type="ARBA" id="ARBA00023242"/>
    </source>
</evidence>
<evidence type="ECO:0000256" key="2">
    <source>
        <dbReference type="ARBA" id="ARBA00023015"/>
    </source>
</evidence>
<protein>
    <submittedName>
        <fullName evidence="8">DNA-binding transcription factor</fullName>
    </submittedName>
</protein>
<dbReference type="Pfam" id="PF00249">
    <property type="entry name" value="Myb_DNA-binding"/>
    <property type="match status" value="1"/>
</dbReference>
<feature type="compositionally biased region" description="Polar residues" evidence="6">
    <location>
        <begin position="348"/>
        <end position="359"/>
    </location>
</feature>
<dbReference type="PROSITE" id="PS51294">
    <property type="entry name" value="HTH_MYB"/>
    <property type="match status" value="1"/>
</dbReference>
<evidence type="ECO:0000259" key="7">
    <source>
        <dbReference type="PROSITE" id="PS51294"/>
    </source>
</evidence>
<proteinExistence type="predicted"/>
<feature type="domain" description="HTH myb-type" evidence="7">
    <location>
        <begin position="260"/>
        <end position="320"/>
    </location>
</feature>
<keyword evidence="2" id="KW-0805">Transcription regulation</keyword>
<feature type="compositionally biased region" description="Polar residues" evidence="6">
    <location>
        <begin position="322"/>
        <end position="335"/>
    </location>
</feature>
<name>A0AAV3QW30_LITER</name>
<evidence type="ECO:0000256" key="4">
    <source>
        <dbReference type="ARBA" id="ARBA00023163"/>
    </source>
</evidence>
<sequence length="403" mass="45204">MGSIQSLNFYPSSKTTSSCISRTINELLEQVSMIDDVSDKLRNLDHFIQRLEAEMKKIDGFKRDLPLCIFLLNDAIRVLKNETVQCRKLNGEPVLEEFIPMKKTCDGEEENNNEEIVEEPKDIEEKMNWLSSAQLGSCSAELHSEILDFKTNKQSVKPSIPKRNDGEVNRVESDDPIKSCKSQFLGHAFAPFRRYTSFPLEALRNEEENLPGVPGLALQTPRMTNLGDGILDSYLSSKTGPYTTGSTFTSNQSRQQQQQANRKQRRCWSAELHRRFVDALQQLGGTQVATPKQIRELMQVDGLTNDEVKSHLQKYRLHTKRNPVTSASTPNQSGASGKGLGNFGEALKQSNSESDSPQGPLQYGGISRGTSETGGDIMDDEDEEKSESHSWKDHVHSLEKHSV</sequence>
<dbReference type="FunFam" id="1.10.10.60:FF:000002">
    <property type="entry name" value="Myb family transcription factor"/>
    <property type="match status" value="1"/>
</dbReference>
<dbReference type="GO" id="GO:0005634">
    <property type="term" value="C:nucleus"/>
    <property type="evidence" value="ECO:0007669"/>
    <property type="project" value="UniProtKB-SubCell"/>
</dbReference>
<dbReference type="PANTHER" id="PTHR31003">
    <property type="entry name" value="MYB FAMILY TRANSCRIPTION FACTOR"/>
    <property type="match status" value="1"/>
</dbReference>
<dbReference type="InterPro" id="IPR009057">
    <property type="entry name" value="Homeodomain-like_sf"/>
</dbReference>
<comment type="caution">
    <text evidence="8">The sequence shown here is derived from an EMBL/GenBank/DDBJ whole genome shotgun (WGS) entry which is preliminary data.</text>
</comment>
<accession>A0AAV3QW30</accession>
<keyword evidence="5" id="KW-0539">Nucleus</keyword>
<dbReference type="NCBIfam" id="TIGR01557">
    <property type="entry name" value="myb_SHAQKYF"/>
    <property type="match status" value="1"/>
</dbReference>
<keyword evidence="4" id="KW-0804">Transcription</keyword>
<feature type="compositionally biased region" description="Polar residues" evidence="6">
    <location>
        <begin position="242"/>
        <end position="251"/>
    </location>
</feature>
<dbReference type="Gene3D" id="1.10.10.60">
    <property type="entry name" value="Homeodomain-like"/>
    <property type="match status" value="1"/>
</dbReference>
<dbReference type="InterPro" id="IPR006447">
    <property type="entry name" value="Myb_dom_plants"/>
</dbReference>
<keyword evidence="9" id="KW-1185">Reference proteome</keyword>
<feature type="compositionally biased region" description="Low complexity" evidence="6">
    <location>
        <begin position="252"/>
        <end position="261"/>
    </location>
</feature>
<dbReference type="AlphaFoldDB" id="A0AAV3QW30"/>
<evidence type="ECO:0000313" key="8">
    <source>
        <dbReference type="EMBL" id="GAA0167401.1"/>
    </source>
</evidence>